<evidence type="ECO:0000256" key="3">
    <source>
        <dbReference type="ARBA" id="ARBA00022741"/>
    </source>
</evidence>
<keyword evidence="3" id="KW-0547">Nucleotide-binding</keyword>
<dbReference type="InterPro" id="IPR018484">
    <property type="entry name" value="FGGY_N"/>
</dbReference>
<gene>
    <name evidence="10" type="ORF">GCM10009827_038010</name>
</gene>
<evidence type="ECO:0000313" key="11">
    <source>
        <dbReference type="Proteomes" id="UP001501470"/>
    </source>
</evidence>
<feature type="domain" description="Carbohydrate kinase FGGY N-terminal" evidence="8">
    <location>
        <begin position="6"/>
        <end position="209"/>
    </location>
</feature>
<keyword evidence="11" id="KW-1185">Reference proteome</keyword>
<dbReference type="Pfam" id="PF02782">
    <property type="entry name" value="FGGY_C"/>
    <property type="match status" value="1"/>
</dbReference>
<evidence type="ECO:0000256" key="2">
    <source>
        <dbReference type="ARBA" id="ARBA00022679"/>
    </source>
</evidence>
<name>A0ABP4LCJ4_9ACTN</name>
<evidence type="ECO:0000256" key="6">
    <source>
        <dbReference type="ARBA" id="ARBA00023157"/>
    </source>
</evidence>
<evidence type="ECO:0000259" key="9">
    <source>
        <dbReference type="Pfam" id="PF02782"/>
    </source>
</evidence>
<evidence type="ECO:0000256" key="1">
    <source>
        <dbReference type="ARBA" id="ARBA00009156"/>
    </source>
</evidence>
<dbReference type="InterPro" id="IPR013449">
    <property type="entry name" value="Rhamnulokinase"/>
</dbReference>
<sequence length="455" mass="47336">MNRLAAVDLGASSGRVIVGSVGSGTVHLTEVARFANTPVQVQGTLHWDILGLYQGILDGLDAAGPVQSVGVDSWAVDYGLLDGDGRLLGNPVHYRDARTDTVVSPVPAAAHYAATGIANQPFNTVFQLLAAGGTAQLDTARTLLLIPDLITYWLSGTIGAERTNASTTGLLTAGGGAWDLPLVARLGIRASLLPPLRDPGTVAGPMLHAPETLVTTVASHDTASAVVGVPARTDRFAYISCGTWSLVGVELPSPVLTTGSFEAGFTNETGVDGTVRYLRNVMGLWLLQECMRAWGPAVTLSDLLSGAAAAPARRSVVDATDPRFLAPGDMPARIAAALKETDQPVPADPYAMTRCILDSLALAYRRAIDDARRLTGRPVDVVHLVGGGAQNALLCQLTADACELPVEAGPVEAGALGNILVQARALGLIPADLPSMRALLRSSRRYEPRAAQAVG</sequence>
<dbReference type="InterPro" id="IPR018485">
    <property type="entry name" value="FGGY_C"/>
</dbReference>
<reference evidence="11" key="1">
    <citation type="journal article" date="2019" name="Int. J. Syst. Evol. Microbiol.">
        <title>The Global Catalogue of Microorganisms (GCM) 10K type strain sequencing project: providing services to taxonomists for standard genome sequencing and annotation.</title>
        <authorList>
            <consortium name="The Broad Institute Genomics Platform"/>
            <consortium name="The Broad Institute Genome Sequencing Center for Infectious Disease"/>
            <person name="Wu L."/>
            <person name="Ma J."/>
        </authorList>
    </citation>
    <scope>NUCLEOTIDE SEQUENCE [LARGE SCALE GENOMIC DNA]</scope>
    <source>
        <strain evidence="11">JCM 15933</strain>
    </source>
</reference>
<evidence type="ECO:0000256" key="5">
    <source>
        <dbReference type="ARBA" id="ARBA00022840"/>
    </source>
</evidence>
<organism evidence="10 11">
    <name type="scientific">Dactylosporangium maewongense</name>
    <dbReference type="NCBI Taxonomy" id="634393"/>
    <lineage>
        <taxon>Bacteria</taxon>
        <taxon>Bacillati</taxon>
        <taxon>Actinomycetota</taxon>
        <taxon>Actinomycetes</taxon>
        <taxon>Micromonosporales</taxon>
        <taxon>Micromonosporaceae</taxon>
        <taxon>Dactylosporangium</taxon>
    </lineage>
</organism>
<dbReference type="RefSeq" id="WP_344503300.1">
    <property type="nucleotide sequence ID" value="NZ_BAAAQD010000007.1"/>
</dbReference>
<keyword evidence="7" id="KW-0684">Rhamnose metabolism</keyword>
<evidence type="ECO:0000313" key="10">
    <source>
        <dbReference type="EMBL" id="GAA1519155.1"/>
    </source>
</evidence>
<dbReference type="Proteomes" id="UP001501470">
    <property type="component" value="Unassembled WGS sequence"/>
</dbReference>
<comment type="caution">
    <text evidence="10">The sequence shown here is derived from an EMBL/GenBank/DDBJ whole genome shotgun (WGS) entry which is preliminary data.</text>
</comment>
<keyword evidence="4" id="KW-0418">Kinase</keyword>
<proteinExistence type="inferred from homology"/>
<feature type="domain" description="Carbohydrate kinase FGGY C-terminal" evidence="9">
    <location>
        <begin position="237"/>
        <end position="425"/>
    </location>
</feature>
<dbReference type="EMBL" id="BAAAQD010000007">
    <property type="protein sequence ID" value="GAA1519155.1"/>
    <property type="molecule type" value="Genomic_DNA"/>
</dbReference>
<protein>
    <submittedName>
        <fullName evidence="10">Rhamnulokinase family protein</fullName>
    </submittedName>
</protein>
<evidence type="ECO:0000256" key="7">
    <source>
        <dbReference type="ARBA" id="ARBA00023308"/>
    </source>
</evidence>
<dbReference type="PANTHER" id="PTHR10196">
    <property type="entry name" value="SUGAR KINASE"/>
    <property type="match status" value="1"/>
</dbReference>
<dbReference type="InterPro" id="IPR043129">
    <property type="entry name" value="ATPase_NBD"/>
</dbReference>
<dbReference type="SUPFAM" id="SSF53067">
    <property type="entry name" value="Actin-like ATPase domain"/>
    <property type="match status" value="2"/>
</dbReference>
<dbReference type="Gene3D" id="3.30.420.40">
    <property type="match status" value="2"/>
</dbReference>
<accession>A0ABP4LCJ4</accession>
<dbReference type="CDD" id="cd07771">
    <property type="entry name" value="ASKHA_NBD_FGGY_RhaB-like"/>
    <property type="match status" value="1"/>
</dbReference>
<keyword evidence="6" id="KW-1015">Disulfide bond</keyword>
<evidence type="ECO:0000259" key="8">
    <source>
        <dbReference type="Pfam" id="PF00370"/>
    </source>
</evidence>
<keyword evidence="2" id="KW-0808">Transferase</keyword>
<dbReference type="PANTHER" id="PTHR10196:SF93">
    <property type="entry name" value="L-RHAMNULOKINASE"/>
    <property type="match status" value="1"/>
</dbReference>
<dbReference type="Pfam" id="PF00370">
    <property type="entry name" value="FGGY_N"/>
    <property type="match status" value="1"/>
</dbReference>
<evidence type="ECO:0000256" key="4">
    <source>
        <dbReference type="ARBA" id="ARBA00022777"/>
    </source>
</evidence>
<keyword evidence="5" id="KW-0067">ATP-binding</keyword>
<comment type="similarity">
    <text evidence="1">Belongs to the FGGY kinase family.</text>
</comment>